<keyword evidence="2" id="KW-1185">Reference proteome</keyword>
<dbReference type="EMBL" id="CCMZ01000051">
    <property type="protein sequence ID" value="CDX25388.1"/>
    <property type="molecule type" value="Genomic_DNA"/>
</dbReference>
<name>A0A090E6V8_MESPL</name>
<gene>
    <name evidence="1" type="ORF">MPL3356_550007</name>
</gene>
<proteinExistence type="predicted"/>
<sequence>MVSCRYKTAPIRLNLQNLNAIWSLGRLGRAIQLAFADLKLASYMARDLTQRTIVI</sequence>
<reference evidence="2" key="1">
    <citation type="submission" date="2014-08" db="EMBL/GenBank/DDBJ databases">
        <authorList>
            <person name="Moulin L."/>
        </authorList>
    </citation>
    <scope>NUCLEOTIDE SEQUENCE [LARGE SCALE GENOMIC DNA]</scope>
</reference>
<dbReference type="Proteomes" id="UP000045285">
    <property type="component" value="Unassembled WGS sequence"/>
</dbReference>
<organism evidence="1 2">
    <name type="scientific">Mesorhizobium plurifarium</name>
    <dbReference type="NCBI Taxonomy" id="69974"/>
    <lineage>
        <taxon>Bacteria</taxon>
        <taxon>Pseudomonadati</taxon>
        <taxon>Pseudomonadota</taxon>
        <taxon>Alphaproteobacteria</taxon>
        <taxon>Hyphomicrobiales</taxon>
        <taxon>Phyllobacteriaceae</taxon>
        <taxon>Mesorhizobium</taxon>
    </lineage>
</organism>
<dbReference type="AlphaFoldDB" id="A0A090E6V8"/>
<protein>
    <submittedName>
        <fullName evidence="1">Uncharacterized protein</fullName>
    </submittedName>
</protein>
<accession>A0A090E6V8</accession>
<evidence type="ECO:0000313" key="1">
    <source>
        <dbReference type="EMBL" id="CDX25388.1"/>
    </source>
</evidence>
<evidence type="ECO:0000313" key="2">
    <source>
        <dbReference type="Proteomes" id="UP000045285"/>
    </source>
</evidence>